<gene>
    <name evidence="10" type="ORF">SAY87_000415</name>
</gene>
<dbReference type="PROSITE" id="PS50066">
    <property type="entry name" value="MADS_BOX_2"/>
    <property type="match status" value="1"/>
</dbReference>
<dbReference type="FunFam" id="3.40.1810.10:FF:000012">
    <property type="entry name" value="MADS-box protein SOC1"/>
    <property type="match status" value="1"/>
</dbReference>
<feature type="region of interest" description="Disordered" evidence="7">
    <location>
        <begin position="168"/>
        <end position="217"/>
    </location>
</feature>
<keyword evidence="5" id="KW-0804">Transcription</keyword>
<dbReference type="GO" id="GO:0050793">
    <property type="term" value="P:regulation of developmental process"/>
    <property type="evidence" value="ECO:0007669"/>
    <property type="project" value="UniProtKB-ARBA"/>
</dbReference>
<dbReference type="InterPro" id="IPR002487">
    <property type="entry name" value="TF_Kbox"/>
</dbReference>
<feature type="domain" description="K-box" evidence="9">
    <location>
        <begin position="87"/>
        <end position="177"/>
    </location>
</feature>
<dbReference type="GO" id="GO:0005634">
    <property type="term" value="C:nucleus"/>
    <property type="evidence" value="ECO:0007669"/>
    <property type="project" value="UniProtKB-SubCell"/>
</dbReference>
<comment type="subcellular location">
    <subcellularLocation>
        <location evidence="1">Nucleus</location>
    </subcellularLocation>
</comment>
<dbReference type="Gene3D" id="3.40.1810.10">
    <property type="entry name" value="Transcription factor, MADS-box"/>
    <property type="match status" value="1"/>
</dbReference>
<dbReference type="SMART" id="SM00432">
    <property type="entry name" value="MADS"/>
    <property type="match status" value="1"/>
</dbReference>
<evidence type="ECO:0000256" key="1">
    <source>
        <dbReference type="ARBA" id="ARBA00004123"/>
    </source>
</evidence>
<keyword evidence="6" id="KW-0539">Nucleus</keyword>
<evidence type="ECO:0000256" key="5">
    <source>
        <dbReference type="ARBA" id="ARBA00023163"/>
    </source>
</evidence>
<reference evidence="10 11" key="1">
    <citation type="journal article" date="2023" name="Hortic Res">
        <title>Pangenome of water caltrop reveals structural variations and asymmetric subgenome divergence after allopolyploidization.</title>
        <authorList>
            <person name="Zhang X."/>
            <person name="Chen Y."/>
            <person name="Wang L."/>
            <person name="Yuan Y."/>
            <person name="Fang M."/>
            <person name="Shi L."/>
            <person name="Lu R."/>
            <person name="Comes H.P."/>
            <person name="Ma Y."/>
            <person name="Chen Y."/>
            <person name="Huang G."/>
            <person name="Zhou Y."/>
            <person name="Zheng Z."/>
            <person name="Qiu Y."/>
        </authorList>
    </citation>
    <scope>NUCLEOTIDE SEQUENCE [LARGE SCALE GENOMIC DNA]</scope>
    <source>
        <tissue evidence="10">Roots</tissue>
    </source>
</reference>
<dbReference type="Proteomes" id="UP001345219">
    <property type="component" value="Chromosome 1"/>
</dbReference>
<dbReference type="InterPro" id="IPR002100">
    <property type="entry name" value="TF_MADSbox"/>
</dbReference>
<evidence type="ECO:0000256" key="3">
    <source>
        <dbReference type="ARBA" id="ARBA00023089"/>
    </source>
</evidence>
<evidence type="ECO:0000313" key="10">
    <source>
        <dbReference type="EMBL" id="KAK4742414.1"/>
    </source>
</evidence>
<dbReference type="GO" id="GO:0009908">
    <property type="term" value="P:flower development"/>
    <property type="evidence" value="ECO:0007669"/>
    <property type="project" value="UniProtKB-KW"/>
</dbReference>
<keyword evidence="11" id="KW-1185">Reference proteome</keyword>
<feature type="domain" description="MADS-box" evidence="8">
    <location>
        <begin position="1"/>
        <end position="61"/>
    </location>
</feature>
<dbReference type="Pfam" id="PF01486">
    <property type="entry name" value="K-box"/>
    <property type="match status" value="1"/>
</dbReference>
<evidence type="ECO:0000259" key="8">
    <source>
        <dbReference type="PROSITE" id="PS50066"/>
    </source>
</evidence>
<dbReference type="InterPro" id="IPR033896">
    <property type="entry name" value="MEF2-like_N"/>
</dbReference>
<dbReference type="InterPro" id="IPR036879">
    <property type="entry name" value="TF_MADSbox_sf"/>
</dbReference>
<dbReference type="PROSITE" id="PS51297">
    <property type="entry name" value="K_BOX"/>
    <property type="match status" value="1"/>
</dbReference>
<accession>A0AAN7GIK4</accession>
<keyword evidence="3" id="KW-0287">Flowering</keyword>
<dbReference type="GO" id="GO:0045944">
    <property type="term" value="P:positive regulation of transcription by RNA polymerase II"/>
    <property type="evidence" value="ECO:0007669"/>
    <property type="project" value="InterPro"/>
</dbReference>
<keyword evidence="4" id="KW-0238">DNA-binding</keyword>
<name>A0AAN7GIK4_9MYRT</name>
<dbReference type="PRINTS" id="PR00404">
    <property type="entry name" value="MADSDOMAIN"/>
</dbReference>
<sequence length="217" mass="24636">MVRGKTPMRRIENATSRQVTFSKRRNGLLKKAFELSVLCDAEVALVIFSPRGKLYEFASSSMQGTIERYMRHTKDRRKEKQSSEQEIELCKQETADLMKKIELLEASKRKLLGIGLGNCCIEELQHIEQQLESSVSNIRARKTQVFKEQIEKLKEKERVLTTENAMLSEKCGTQPDKEASHPAAGWNSSSSMRESGSGITSEEVETQLFIGPPPSRR</sequence>
<dbReference type="Pfam" id="PF00319">
    <property type="entry name" value="SRF-TF"/>
    <property type="match status" value="1"/>
</dbReference>
<dbReference type="CDD" id="cd00265">
    <property type="entry name" value="MADS_MEF2_like"/>
    <property type="match status" value="1"/>
</dbReference>
<dbReference type="PROSITE" id="PS00350">
    <property type="entry name" value="MADS_BOX_1"/>
    <property type="match status" value="1"/>
</dbReference>
<organism evidence="10 11">
    <name type="scientific">Trapa incisa</name>
    <dbReference type="NCBI Taxonomy" id="236973"/>
    <lineage>
        <taxon>Eukaryota</taxon>
        <taxon>Viridiplantae</taxon>
        <taxon>Streptophyta</taxon>
        <taxon>Embryophyta</taxon>
        <taxon>Tracheophyta</taxon>
        <taxon>Spermatophyta</taxon>
        <taxon>Magnoliopsida</taxon>
        <taxon>eudicotyledons</taxon>
        <taxon>Gunneridae</taxon>
        <taxon>Pentapetalae</taxon>
        <taxon>rosids</taxon>
        <taxon>malvids</taxon>
        <taxon>Myrtales</taxon>
        <taxon>Lythraceae</taxon>
        <taxon>Trapa</taxon>
    </lineage>
</organism>
<dbReference type="SUPFAM" id="SSF55455">
    <property type="entry name" value="SRF-like"/>
    <property type="match status" value="1"/>
</dbReference>
<evidence type="ECO:0000256" key="2">
    <source>
        <dbReference type="ARBA" id="ARBA00023015"/>
    </source>
</evidence>
<feature type="compositionally biased region" description="Low complexity" evidence="7">
    <location>
        <begin position="185"/>
        <end position="201"/>
    </location>
</feature>
<protein>
    <submittedName>
        <fullName evidence="10">Uncharacterized protein</fullName>
    </submittedName>
</protein>
<evidence type="ECO:0000256" key="7">
    <source>
        <dbReference type="SAM" id="MobiDB-lite"/>
    </source>
</evidence>
<dbReference type="GO" id="GO:0046983">
    <property type="term" value="F:protein dimerization activity"/>
    <property type="evidence" value="ECO:0007669"/>
    <property type="project" value="InterPro"/>
</dbReference>
<dbReference type="EMBL" id="JAXIOK010000023">
    <property type="protein sequence ID" value="KAK4742414.1"/>
    <property type="molecule type" value="Genomic_DNA"/>
</dbReference>
<evidence type="ECO:0000259" key="9">
    <source>
        <dbReference type="PROSITE" id="PS51297"/>
    </source>
</evidence>
<dbReference type="PANTHER" id="PTHR48019">
    <property type="entry name" value="SERUM RESPONSE FACTOR HOMOLOG"/>
    <property type="match status" value="1"/>
</dbReference>
<keyword evidence="2" id="KW-0805">Transcription regulation</keyword>
<evidence type="ECO:0000256" key="6">
    <source>
        <dbReference type="ARBA" id="ARBA00023242"/>
    </source>
</evidence>
<evidence type="ECO:0000313" key="11">
    <source>
        <dbReference type="Proteomes" id="UP001345219"/>
    </source>
</evidence>
<proteinExistence type="predicted"/>
<dbReference type="GO" id="GO:0000977">
    <property type="term" value="F:RNA polymerase II transcription regulatory region sequence-specific DNA binding"/>
    <property type="evidence" value="ECO:0007669"/>
    <property type="project" value="InterPro"/>
</dbReference>
<dbReference type="GO" id="GO:0003700">
    <property type="term" value="F:DNA-binding transcription factor activity"/>
    <property type="evidence" value="ECO:0007669"/>
    <property type="project" value="InterPro"/>
</dbReference>
<comment type="caution">
    <text evidence="10">The sequence shown here is derived from an EMBL/GenBank/DDBJ whole genome shotgun (WGS) entry which is preliminary data.</text>
</comment>
<evidence type="ECO:0000256" key="4">
    <source>
        <dbReference type="ARBA" id="ARBA00023125"/>
    </source>
</evidence>
<dbReference type="AlphaFoldDB" id="A0AAN7GIK4"/>
<dbReference type="InterPro" id="IPR050142">
    <property type="entry name" value="MADS-box/MEF2_TF"/>
</dbReference>